<dbReference type="Pfam" id="PF09719">
    <property type="entry name" value="C_GCAxxG_C_C"/>
    <property type="match status" value="1"/>
</dbReference>
<proteinExistence type="predicted"/>
<reference evidence="1" key="1">
    <citation type="submission" date="2017-02" db="EMBL/GenBank/DDBJ databases">
        <authorList>
            <person name="Regsiter A."/>
            <person name="William W."/>
        </authorList>
    </citation>
    <scope>NUCLEOTIDE SEQUENCE</scope>
    <source>
        <strain evidence="1">BdmA 4</strain>
    </source>
</reference>
<evidence type="ECO:0000313" key="1">
    <source>
        <dbReference type="EMBL" id="SLM17695.1"/>
    </source>
</evidence>
<protein>
    <submittedName>
        <fullName evidence="1">Putative C_GCAxxG_C_C family protein</fullName>
    </submittedName>
</protein>
<accession>A0A3P3XN66</accession>
<sequence>MVARRYFLRDDNRYGCAESTYIALKTIFGLPSPEDSSPAMVLNGGIAYSGGMCGAITGAALAVGELAGHLPRDQQDAKKLARATIQKLLEEFQKQFSSDQCGVLIPYQISIPAEHEKFIASGIWKTTCMRQIEFVVARLALLKDKNVWFGLD</sequence>
<dbReference type="InterPro" id="IPR010181">
    <property type="entry name" value="CGCAxxGCC_motif"/>
</dbReference>
<dbReference type="NCBIfam" id="TIGR01909">
    <property type="entry name" value="C_GCAxxG_C_C"/>
    <property type="match status" value="1"/>
</dbReference>
<name>A0A3P3XN66_9SPIR</name>
<gene>
    <name evidence="1" type="ORF">SPIRO4BDMA_40264</name>
</gene>
<organism evidence="1">
    <name type="scientific">uncultured spirochete</name>
    <dbReference type="NCBI Taxonomy" id="156406"/>
    <lineage>
        <taxon>Bacteria</taxon>
        <taxon>Pseudomonadati</taxon>
        <taxon>Spirochaetota</taxon>
        <taxon>Spirochaetia</taxon>
        <taxon>Spirochaetales</taxon>
        <taxon>environmental samples</taxon>
    </lineage>
</organism>
<dbReference type="EMBL" id="FWDO01000004">
    <property type="protein sequence ID" value="SLM17695.1"/>
    <property type="molecule type" value="Genomic_DNA"/>
</dbReference>
<dbReference type="AlphaFoldDB" id="A0A3P3XN66"/>